<proteinExistence type="predicted"/>
<dbReference type="Proteomes" id="UP000825799">
    <property type="component" value="Chromosome"/>
</dbReference>
<dbReference type="EMBL" id="CP080590">
    <property type="protein sequence ID" value="QYO75807.1"/>
    <property type="molecule type" value="Genomic_DNA"/>
</dbReference>
<evidence type="ECO:0000313" key="2">
    <source>
        <dbReference type="Proteomes" id="UP000825799"/>
    </source>
</evidence>
<gene>
    <name evidence="1" type="ORF">K1X15_14370</name>
</gene>
<name>A0ABX8WAS5_9HYPH</name>
<keyword evidence="2" id="KW-1185">Reference proteome</keyword>
<protein>
    <recommendedName>
        <fullName evidence="3">YCII-related domain-containing protein</fullName>
    </recommendedName>
</protein>
<evidence type="ECO:0000313" key="1">
    <source>
        <dbReference type="EMBL" id="QYO75807.1"/>
    </source>
</evidence>
<organism evidence="1 2">
    <name type="scientific">Devosia salina</name>
    <dbReference type="NCBI Taxonomy" id="2860336"/>
    <lineage>
        <taxon>Bacteria</taxon>
        <taxon>Pseudomonadati</taxon>
        <taxon>Pseudomonadota</taxon>
        <taxon>Alphaproteobacteria</taxon>
        <taxon>Hyphomicrobiales</taxon>
        <taxon>Devosiaceae</taxon>
        <taxon>Devosia</taxon>
    </lineage>
</organism>
<accession>A0ABX8WAS5</accession>
<evidence type="ECO:0008006" key="3">
    <source>
        <dbReference type="Google" id="ProtNLM"/>
    </source>
</evidence>
<dbReference type="RefSeq" id="WP_220304302.1">
    <property type="nucleotide sequence ID" value="NZ_CP080590.1"/>
</dbReference>
<reference evidence="1 2" key="1">
    <citation type="submission" date="2021-08" db="EMBL/GenBank/DDBJ databases">
        <title>Devosia salina sp. nov., isolated from the South China Sea sediment.</title>
        <authorList>
            <person name="Zhou Z."/>
        </authorList>
    </citation>
    <scope>NUCLEOTIDE SEQUENCE [LARGE SCALE GENOMIC DNA]</scope>
    <source>
        <strain evidence="1 2">SCS-3</strain>
    </source>
</reference>
<sequence length="120" mass="13419">MPRFLALYMGSGDSEVQQAWERLSDMEKAERSQRAMKEWGDWVERHSHVIVDMGAPLGKTLLASPEGVSPTRNAITAYVIVEAATHDEAAQMFRNHPHFTIFPGTGVEILQCLPMPTIPE</sequence>